<protein>
    <submittedName>
        <fullName evidence="1">Uncharacterized protein</fullName>
    </submittedName>
</protein>
<dbReference type="Proteomes" id="UP000003505">
    <property type="component" value="Unassembled WGS sequence"/>
</dbReference>
<reference evidence="1 2" key="1">
    <citation type="submission" date="2009-09" db="EMBL/GenBank/DDBJ databases">
        <authorList>
            <person name="Weinstock G."/>
            <person name="Sodergren E."/>
            <person name="Clifton S."/>
            <person name="Fulton L."/>
            <person name="Fulton B."/>
            <person name="Courtney L."/>
            <person name="Fronick C."/>
            <person name="Harrison M."/>
            <person name="Strong C."/>
            <person name="Farmer C."/>
            <person name="Delahaunty K."/>
            <person name="Markovic C."/>
            <person name="Hall O."/>
            <person name="Minx P."/>
            <person name="Tomlinson C."/>
            <person name="Mitreva M."/>
            <person name="Nelson J."/>
            <person name="Hou S."/>
            <person name="Wollam A."/>
            <person name="Pepin K.H."/>
            <person name="Johnson M."/>
            <person name="Bhonagiri V."/>
            <person name="Nash W.E."/>
            <person name="Warren W."/>
            <person name="Chinwalla A."/>
            <person name="Mardis E.R."/>
            <person name="Wilson R.K."/>
        </authorList>
    </citation>
    <scope>NUCLEOTIDE SEQUENCE [LARGE SCALE GENOMIC DNA]</scope>
    <source>
        <strain evidence="2">ATCC 35185 / DSM 20758 / VPI D19B-28</strain>
    </source>
</reference>
<gene>
    <name evidence="1" type="ORF">SELSPUOL_00052</name>
</gene>
<organism evidence="1 2">
    <name type="scientific">Selenomonas sputigena (strain ATCC 35185 / DSM 20758 / CCUG 44933 / VPI D19B-28)</name>
    <dbReference type="NCBI Taxonomy" id="546271"/>
    <lineage>
        <taxon>Bacteria</taxon>
        <taxon>Bacillati</taxon>
        <taxon>Bacillota</taxon>
        <taxon>Negativicutes</taxon>
        <taxon>Selenomonadales</taxon>
        <taxon>Selenomonadaceae</taxon>
        <taxon>Selenomonas</taxon>
    </lineage>
</organism>
<dbReference type="AlphaFoldDB" id="C9LRI6"/>
<name>C9LRI6_SELS3</name>
<accession>C9LRI6</accession>
<evidence type="ECO:0000313" key="2">
    <source>
        <dbReference type="Proteomes" id="UP000003505"/>
    </source>
</evidence>
<proteinExistence type="predicted"/>
<evidence type="ECO:0000313" key="1">
    <source>
        <dbReference type="EMBL" id="EEX78452.1"/>
    </source>
</evidence>
<dbReference type="EMBL" id="ACKP02000002">
    <property type="protein sequence ID" value="EEX78452.1"/>
    <property type="molecule type" value="Genomic_DNA"/>
</dbReference>
<sequence length="45" mass="5408">MEKGRAGRRWISSSPGSFWMCARRRTVLFSLDNLWHSAYYDSRIR</sequence>
<comment type="caution">
    <text evidence="1">The sequence shown here is derived from an EMBL/GenBank/DDBJ whole genome shotgun (WGS) entry which is preliminary data.</text>
</comment>